<feature type="compositionally biased region" description="Acidic residues" evidence="8">
    <location>
        <begin position="277"/>
        <end position="288"/>
    </location>
</feature>
<protein>
    <recommendedName>
        <fullName evidence="11">Centromere protein K</fullName>
    </recommendedName>
</protein>
<evidence type="ECO:0000313" key="10">
    <source>
        <dbReference type="Proteomes" id="UP000007799"/>
    </source>
</evidence>
<keyword evidence="6" id="KW-0539">Nucleus</keyword>
<comment type="similarity">
    <text evidence="3">Belongs to the CENP-K/MCM22 family.</text>
</comment>
<evidence type="ECO:0008006" key="11">
    <source>
        <dbReference type="Google" id="ProtNLM"/>
    </source>
</evidence>
<evidence type="ECO:0000256" key="7">
    <source>
        <dbReference type="ARBA" id="ARBA00023328"/>
    </source>
</evidence>
<name>F2UML3_SALR5</name>
<dbReference type="OrthoDB" id="9445768at2759"/>
<dbReference type="STRING" id="946362.F2UML3"/>
<sequence length="358" mass="40275">MVAGGARLALFRAAVQHVLLDEGGEGDALMDTRVDRHREADKEAQAACDTLSEELNRLRLDAAEHARHTATEDTAALSPEVKEKRLLARRVLLLESELEALHTYPFTVPQPSEEVIRSQAEARVDASVSRLQFLIAQVTRDVQDIEATIKRQQACLAEHIALREGLTKRLVDTRAKLDAQEAEASSDDGRKRASQAARKIRHRAKAVSKWNQKLLIKMREFLDQHFPSPRPGDVAGRPMGTKAPRTIESYFHRTRGHTRGSGGGSARRGRGRHPQYDDDDEEDEDEDAQLASGGTTFISLRQLLQELMNQCMTSPHDPYIAIDDDKHWLPYLEMLQRAGITQVHPRDQAKIKLTEFHV</sequence>
<evidence type="ECO:0000256" key="6">
    <source>
        <dbReference type="ARBA" id="ARBA00023242"/>
    </source>
</evidence>
<evidence type="ECO:0000256" key="8">
    <source>
        <dbReference type="SAM" id="MobiDB-lite"/>
    </source>
</evidence>
<feature type="region of interest" description="Disordered" evidence="8">
    <location>
        <begin position="247"/>
        <end position="289"/>
    </location>
</feature>
<comment type="subcellular location">
    <subcellularLocation>
        <location evidence="2">Chromosome</location>
        <location evidence="2">Centromere</location>
    </subcellularLocation>
    <subcellularLocation>
        <location evidence="1">Nucleus</location>
    </subcellularLocation>
</comment>
<dbReference type="GO" id="GO:0000070">
    <property type="term" value="P:mitotic sister chromatid segregation"/>
    <property type="evidence" value="ECO:0007669"/>
    <property type="project" value="TreeGrafter"/>
</dbReference>
<evidence type="ECO:0000256" key="4">
    <source>
        <dbReference type="ARBA" id="ARBA00022454"/>
    </source>
</evidence>
<dbReference type="AlphaFoldDB" id="F2UML3"/>
<evidence type="ECO:0000256" key="5">
    <source>
        <dbReference type="ARBA" id="ARBA00023054"/>
    </source>
</evidence>
<dbReference type="KEGG" id="sre:PTSG_09428"/>
<feature type="region of interest" description="Disordered" evidence="8">
    <location>
        <begin position="178"/>
        <end position="200"/>
    </location>
</feature>
<dbReference type="GO" id="GO:0051382">
    <property type="term" value="P:kinetochore assembly"/>
    <property type="evidence" value="ECO:0007669"/>
    <property type="project" value="InterPro"/>
</dbReference>
<dbReference type="eggNOG" id="ENOG502QVGW">
    <property type="taxonomic scope" value="Eukaryota"/>
</dbReference>
<keyword evidence="10" id="KW-1185">Reference proteome</keyword>
<reference evidence="9" key="1">
    <citation type="submission" date="2009-08" db="EMBL/GenBank/DDBJ databases">
        <title>Annotation of Salpingoeca rosetta.</title>
        <authorList>
            <consortium name="The Broad Institute Genome Sequencing Platform"/>
            <person name="Russ C."/>
            <person name="Cuomo C."/>
            <person name="Burger G."/>
            <person name="Gray M.W."/>
            <person name="Holland P.W.H."/>
            <person name="King N."/>
            <person name="Lang F.B.F."/>
            <person name="Roger A.J."/>
            <person name="Ruiz-Trillo I."/>
            <person name="Young S.K."/>
            <person name="Zeng Q."/>
            <person name="Gargeya S."/>
            <person name="Alvarado L."/>
            <person name="Berlin A."/>
            <person name="Chapman S.B."/>
            <person name="Chen Z."/>
            <person name="Freedman E."/>
            <person name="Gellesch M."/>
            <person name="Goldberg J."/>
            <person name="Griggs A."/>
            <person name="Gujja S."/>
            <person name="Heilman E."/>
            <person name="Heiman D."/>
            <person name="Howarth C."/>
            <person name="Mehta T."/>
            <person name="Neiman D."/>
            <person name="Pearson M."/>
            <person name="Roberts A."/>
            <person name="Saif S."/>
            <person name="Shea T."/>
            <person name="Shenoy N."/>
            <person name="Sisk P."/>
            <person name="Stolte C."/>
            <person name="Sykes S."/>
            <person name="White J."/>
            <person name="Yandava C."/>
            <person name="Haas B."/>
            <person name="Nusbaum C."/>
            <person name="Birren B."/>
        </authorList>
    </citation>
    <scope>NUCLEOTIDE SEQUENCE</scope>
    <source>
        <strain evidence="9">ATCC 50818</strain>
    </source>
</reference>
<dbReference type="GO" id="GO:0000775">
    <property type="term" value="C:chromosome, centromeric region"/>
    <property type="evidence" value="ECO:0007669"/>
    <property type="project" value="UniProtKB-SubCell"/>
</dbReference>
<dbReference type="InterPro" id="IPR020993">
    <property type="entry name" value="Centromere_CenpK"/>
</dbReference>
<dbReference type="RefSeq" id="XP_004989685.1">
    <property type="nucleotide sequence ID" value="XM_004989628.1"/>
</dbReference>
<keyword evidence="7" id="KW-0137">Centromere</keyword>
<evidence type="ECO:0000256" key="1">
    <source>
        <dbReference type="ARBA" id="ARBA00004123"/>
    </source>
</evidence>
<dbReference type="PANTHER" id="PTHR14401:SF6">
    <property type="entry name" value="CENTROMERE PROTEIN K"/>
    <property type="match status" value="1"/>
</dbReference>
<dbReference type="EMBL" id="GL832982">
    <property type="protein sequence ID" value="EGD78362.1"/>
    <property type="molecule type" value="Genomic_DNA"/>
</dbReference>
<keyword evidence="5" id="KW-0175">Coiled coil</keyword>
<evidence type="ECO:0000256" key="3">
    <source>
        <dbReference type="ARBA" id="ARBA00005795"/>
    </source>
</evidence>
<organism evidence="9 10">
    <name type="scientific">Salpingoeca rosetta (strain ATCC 50818 / BSB-021)</name>
    <dbReference type="NCBI Taxonomy" id="946362"/>
    <lineage>
        <taxon>Eukaryota</taxon>
        <taxon>Choanoflagellata</taxon>
        <taxon>Craspedida</taxon>
        <taxon>Salpingoecidae</taxon>
        <taxon>Salpingoeca</taxon>
    </lineage>
</organism>
<dbReference type="InParanoid" id="F2UML3"/>
<dbReference type="Proteomes" id="UP000007799">
    <property type="component" value="Unassembled WGS sequence"/>
</dbReference>
<dbReference type="FunCoup" id="F2UML3">
    <property type="interactions" value="406"/>
</dbReference>
<evidence type="ECO:0000313" key="9">
    <source>
        <dbReference type="EMBL" id="EGD78362.1"/>
    </source>
</evidence>
<proteinExistence type="inferred from homology"/>
<dbReference type="Pfam" id="PF11802">
    <property type="entry name" value="CENP-K"/>
    <property type="match status" value="2"/>
</dbReference>
<keyword evidence="4" id="KW-0158">Chromosome</keyword>
<dbReference type="PANTHER" id="PTHR14401">
    <property type="entry name" value="CENTROMERE PROTEIN K"/>
    <property type="match status" value="1"/>
</dbReference>
<dbReference type="GO" id="GO:0005634">
    <property type="term" value="C:nucleus"/>
    <property type="evidence" value="ECO:0007669"/>
    <property type="project" value="UniProtKB-SubCell"/>
</dbReference>
<gene>
    <name evidence="9" type="ORF">PTSG_09428</name>
</gene>
<dbReference type="GeneID" id="16070236"/>
<evidence type="ECO:0000256" key="2">
    <source>
        <dbReference type="ARBA" id="ARBA00004584"/>
    </source>
</evidence>
<accession>F2UML3</accession>